<evidence type="ECO:0000256" key="1">
    <source>
        <dbReference type="ARBA" id="ARBA00022614"/>
    </source>
</evidence>
<keyword evidence="2" id="KW-0677">Repeat</keyword>
<gene>
    <name evidence="5" type="ORF">Zmor_018331</name>
</gene>
<name>A0AA38MDF9_9CUCU</name>
<dbReference type="InterPro" id="IPR001611">
    <property type="entry name" value="Leu-rich_rpt"/>
</dbReference>
<dbReference type="SMART" id="SM00369">
    <property type="entry name" value="LRR_TYP"/>
    <property type="match status" value="11"/>
</dbReference>
<dbReference type="Gene3D" id="3.80.10.10">
    <property type="entry name" value="Ribonuclease Inhibitor"/>
    <property type="match status" value="2"/>
</dbReference>
<proteinExistence type="predicted"/>
<dbReference type="PANTHER" id="PTHR24366:SF96">
    <property type="entry name" value="LEUCINE RICH REPEAT CONTAINING 53"/>
    <property type="match status" value="1"/>
</dbReference>
<comment type="caution">
    <text evidence="5">The sequence shown here is derived from an EMBL/GenBank/DDBJ whole genome shotgun (WGS) entry which is preliminary data.</text>
</comment>
<reference evidence="5" key="1">
    <citation type="journal article" date="2023" name="G3 (Bethesda)">
        <title>Whole genome assemblies of Zophobas morio and Tenebrio molitor.</title>
        <authorList>
            <person name="Kaur S."/>
            <person name="Stinson S.A."/>
            <person name="diCenzo G.C."/>
        </authorList>
    </citation>
    <scope>NUCLEOTIDE SEQUENCE</scope>
    <source>
        <strain evidence="5">QUZm001</strain>
    </source>
</reference>
<dbReference type="InterPro" id="IPR032675">
    <property type="entry name" value="LRR_dom_sf"/>
</dbReference>
<sequence>MWLVKFVLFCTFFAEIFTCEEDTFQVVTPIQRPYWKYYPNRGNVWVTTQNVTHNVTIICKNVSSIRHIVYNYSEKPYNQTLKIVNSTVSAIRPNELSSFSTIIALHLKNLQIESILPGAFNGLTRLKELYLNDNKLLEIVNGVLNSLHRLEVLDLRNNQIWRFDTHSLMGAANLRNLFLNQNNLSVIEDGVFENLSHLTYVDVSENPLEKFPFNDLTNVKTLIVAKTELTSMENDFSNLTMKLLNVSHNQIQQVDFSYLPTLEIVDISNNEITTVENGKNFDAVEVKLDHNKIANIDEMFKRVTQLSISHNELEELEVMFNGSETLIYLDFSYNRISKIDKTFFHGMKNLRSLYLQSNKISEIDTVLFRDLSNLVILDLSQNQIKQFQYGALDSMVNLATLNISSNKLLDLHQYTFNSLNSLSGLYFDNNRISSFDVTDLSTHLPRLRTISLNHNAWRCRDLVKIQQVCQKHRINILPGLSYEVENFRGIACSNSNEFVPDSNVSIIYAKEVAQNIQKGIDMGMENSKMERFFNDEFGQSKLVQYFDKDYSQSSFFKFLNNYKFTIVTQHLNDTSVGKFTELQVNPSETNDKILIFGVVLLSIVVVLLILMFCMVSNYLYKLKFHSSSQMELC</sequence>
<protein>
    <submittedName>
        <fullName evidence="5">Uncharacterized protein</fullName>
    </submittedName>
</protein>
<dbReference type="PROSITE" id="PS51450">
    <property type="entry name" value="LRR"/>
    <property type="match status" value="2"/>
</dbReference>
<dbReference type="Pfam" id="PF13855">
    <property type="entry name" value="LRR_8"/>
    <property type="match status" value="2"/>
</dbReference>
<keyword evidence="6" id="KW-1185">Reference proteome</keyword>
<evidence type="ECO:0000256" key="2">
    <source>
        <dbReference type="ARBA" id="ARBA00022737"/>
    </source>
</evidence>
<keyword evidence="3" id="KW-1133">Transmembrane helix</keyword>
<dbReference type="Proteomes" id="UP001168821">
    <property type="component" value="Unassembled WGS sequence"/>
</dbReference>
<feature type="chain" id="PRO_5041390972" evidence="4">
    <location>
        <begin position="19"/>
        <end position="633"/>
    </location>
</feature>
<evidence type="ECO:0000313" key="6">
    <source>
        <dbReference type="Proteomes" id="UP001168821"/>
    </source>
</evidence>
<dbReference type="EMBL" id="JALNTZ010000005">
    <property type="protein sequence ID" value="KAJ3652357.1"/>
    <property type="molecule type" value="Genomic_DNA"/>
</dbReference>
<organism evidence="5 6">
    <name type="scientific">Zophobas morio</name>
    <dbReference type="NCBI Taxonomy" id="2755281"/>
    <lineage>
        <taxon>Eukaryota</taxon>
        <taxon>Metazoa</taxon>
        <taxon>Ecdysozoa</taxon>
        <taxon>Arthropoda</taxon>
        <taxon>Hexapoda</taxon>
        <taxon>Insecta</taxon>
        <taxon>Pterygota</taxon>
        <taxon>Neoptera</taxon>
        <taxon>Endopterygota</taxon>
        <taxon>Coleoptera</taxon>
        <taxon>Polyphaga</taxon>
        <taxon>Cucujiformia</taxon>
        <taxon>Tenebrionidae</taxon>
        <taxon>Zophobas</taxon>
    </lineage>
</organism>
<accession>A0AA38MDF9</accession>
<keyword evidence="1" id="KW-0433">Leucine-rich repeat</keyword>
<dbReference type="PANTHER" id="PTHR24366">
    <property type="entry name" value="IG(IMMUNOGLOBULIN) AND LRR(LEUCINE RICH REPEAT) DOMAINS"/>
    <property type="match status" value="1"/>
</dbReference>
<evidence type="ECO:0000313" key="5">
    <source>
        <dbReference type="EMBL" id="KAJ3652357.1"/>
    </source>
</evidence>
<feature type="signal peptide" evidence="4">
    <location>
        <begin position="1"/>
        <end position="18"/>
    </location>
</feature>
<dbReference type="SMART" id="SM00365">
    <property type="entry name" value="LRR_SD22"/>
    <property type="match status" value="8"/>
</dbReference>
<feature type="transmembrane region" description="Helical" evidence="3">
    <location>
        <begin position="593"/>
        <end position="620"/>
    </location>
</feature>
<keyword evidence="3" id="KW-0812">Transmembrane</keyword>
<keyword evidence="3" id="KW-0472">Membrane</keyword>
<evidence type="ECO:0000256" key="4">
    <source>
        <dbReference type="SAM" id="SignalP"/>
    </source>
</evidence>
<dbReference type="InterPro" id="IPR003591">
    <property type="entry name" value="Leu-rich_rpt_typical-subtyp"/>
</dbReference>
<keyword evidence="4" id="KW-0732">Signal</keyword>
<dbReference type="AlphaFoldDB" id="A0AA38MDF9"/>
<evidence type="ECO:0000256" key="3">
    <source>
        <dbReference type="SAM" id="Phobius"/>
    </source>
</evidence>
<dbReference type="SUPFAM" id="SSF52058">
    <property type="entry name" value="L domain-like"/>
    <property type="match status" value="2"/>
</dbReference>